<keyword evidence="1" id="KW-0472">Membrane</keyword>
<evidence type="ECO:0000313" key="2">
    <source>
        <dbReference type="EMBL" id="TFK40420.1"/>
    </source>
</evidence>
<organism evidence="2 3">
    <name type="scientific">Crucibulum laeve</name>
    <dbReference type="NCBI Taxonomy" id="68775"/>
    <lineage>
        <taxon>Eukaryota</taxon>
        <taxon>Fungi</taxon>
        <taxon>Dikarya</taxon>
        <taxon>Basidiomycota</taxon>
        <taxon>Agaricomycotina</taxon>
        <taxon>Agaricomycetes</taxon>
        <taxon>Agaricomycetidae</taxon>
        <taxon>Agaricales</taxon>
        <taxon>Agaricineae</taxon>
        <taxon>Nidulariaceae</taxon>
        <taxon>Crucibulum</taxon>
    </lineage>
</organism>
<dbReference type="AlphaFoldDB" id="A0A5C3M528"/>
<feature type="transmembrane region" description="Helical" evidence="1">
    <location>
        <begin position="29"/>
        <end position="51"/>
    </location>
</feature>
<keyword evidence="1" id="KW-1133">Transmembrane helix</keyword>
<sequence>MESSLERIHEIRTGMVHISTAPGVPVKTVIIIAIAGTVAFFLGLHMVLRLWRSLSKRIPKPPHPGNTTTPRP</sequence>
<protein>
    <submittedName>
        <fullName evidence="2">Uncharacterized protein</fullName>
    </submittedName>
</protein>
<evidence type="ECO:0000313" key="3">
    <source>
        <dbReference type="Proteomes" id="UP000308652"/>
    </source>
</evidence>
<dbReference type="Proteomes" id="UP000308652">
    <property type="component" value="Unassembled WGS sequence"/>
</dbReference>
<dbReference type="EMBL" id="ML213597">
    <property type="protein sequence ID" value="TFK40420.1"/>
    <property type="molecule type" value="Genomic_DNA"/>
</dbReference>
<keyword evidence="1" id="KW-0812">Transmembrane</keyword>
<gene>
    <name evidence="2" type="ORF">BDQ12DRAFT_680913</name>
</gene>
<proteinExistence type="predicted"/>
<name>A0A5C3M528_9AGAR</name>
<keyword evidence="3" id="KW-1185">Reference proteome</keyword>
<accession>A0A5C3M528</accession>
<evidence type="ECO:0000256" key="1">
    <source>
        <dbReference type="SAM" id="Phobius"/>
    </source>
</evidence>
<reference evidence="2 3" key="1">
    <citation type="journal article" date="2019" name="Nat. Ecol. Evol.">
        <title>Megaphylogeny resolves global patterns of mushroom evolution.</title>
        <authorList>
            <person name="Varga T."/>
            <person name="Krizsan K."/>
            <person name="Foldi C."/>
            <person name="Dima B."/>
            <person name="Sanchez-Garcia M."/>
            <person name="Sanchez-Ramirez S."/>
            <person name="Szollosi G.J."/>
            <person name="Szarkandi J.G."/>
            <person name="Papp V."/>
            <person name="Albert L."/>
            <person name="Andreopoulos W."/>
            <person name="Angelini C."/>
            <person name="Antonin V."/>
            <person name="Barry K.W."/>
            <person name="Bougher N.L."/>
            <person name="Buchanan P."/>
            <person name="Buyck B."/>
            <person name="Bense V."/>
            <person name="Catcheside P."/>
            <person name="Chovatia M."/>
            <person name="Cooper J."/>
            <person name="Damon W."/>
            <person name="Desjardin D."/>
            <person name="Finy P."/>
            <person name="Geml J."/>
            <person name="Haridas S."/>
            <person name="Hughes K."/>
            <person name="Justo A."/>
            <person name="Karasinski D."/>
            <person name="Kautmanova I."/>
            <person name="Kiss B."/>
            <person name="Kocsube S."/>
            <person name="Kotiranta H."/>
            <person name="LaButti K.M."/>
            <person name="Lechner B.E."/>
            <person name="Liimatainen K."/>
            <person name="Lipzen A."/>
            <person name="Lukacs Z."/>
            <person name="Mihaltcheva S."/>
            <person name="Morgado L.N."/>
            <person name="Niskanen T."/>
            <person name="Noordeloos M.E."/>
            <person name="Ohm R.A."/>
            <person name="Ortiz-Santana B."/>
            <person name="Ovrebo C."/>
            <person name="Racz N."/>
            <person name="Riley R."/>
            <person name="Savchenko A."/>
            <person name="Shiryaev A."/>
            <person name="Soop K."/>
            <person name="Spirin V."/>
            <person name="Szebenyi C."/>
            <person name="Tomsovsky M."/>
            <person name="Tulloss R.E."/>
            <person name="Uehling J."/>
            <person name="Grigoriev I.V."/>
            <person name="Vagvolgyi C."/>
            <person name="Papp T."/>
            <person name="Martin F.M."/>
            <person name="Miettinen O."/>
            <person name="Hibbett D.S."/>
            <person name="Nagy L.G."/>
        </authorList>
    </citation>
    <scope>NUCLEOTIDE SEQUENCE [LARGE SCALE GENOMIC DNA]</scope>
    <source>
        <strain evidence="2 3">CBS 166.37</strain>
    </source>
</reference>